<evidence type="ECO:0000256" key="1">
    <source>
        <dbReference type="SAM" id="MobiDB-lite"/>
    </source>
</evidence>
<dbReference type="AlphaFoldDB" id="A0A3Q8I1W0"/>
<protein>
    <submittedName>
        <fullName evidence="2">Uncharacterized protein</fullName>
    </submittedName>
</protein>
<accession>A0A3Q8I1W0</accession>
<feature type="compositionally biased region" description="Low complexity" evidence="1">
    <location>
        <begin position="42"/>
        <end position="51"/>
    </location>
</feature>
<evidence type="ECO:0000313" key="2">
    <source>
        <dbReference type="EMBL" id="AYM52691.1"/>
    </source>
</evidence>
<dbReference type="EMBL" id="MH908882">
    <property type="protein sequence ID" value="AYM52691.1"/>
    <property type="molecule type" value="Genomic_DNA"/>
</dbReference>
<sequence length="201" mass="22685">MQVLAILAFLLVGLAVNFVWDRTARRSKALAMRTARREARPRALPAAPSPDAESHGARSRDPALQRFIDLCRRTFTELDTLIDHFDLVLLRAHARARYGVATVHAEEPRRRGCALLAAWLEQSAAFYADSEREPVRRLLELALGPQTIAEVLAREQQRAGWEFRADTAPVVQDTITDLDRTVIHLQQIVRILESGDGDPYR</sequence>
<reference evidence="2" key="1">
    <citation type="journal article" date="2018" name="J. Ind. Microbiol. Biotechnol.">
        <title>Genome mining reveals uncommon alkylpyrones as type III PKS products from myxobacteria.</title>
        <authorList>
            <person name="Hug J.J."/>
            <person name="Panter F."/>
            <person name="Krug D."/>
            <person name="Muller R."/>
        </authorList>
    </citation>
    <scope>NUCLEOTIDE SEQUENCE</scope>
    <source>
        <strain evidence="2">MNa10638</strain>
    </source>
</reference>
<feature type="region of interest" description="Disordered" evidence="1">
    <location>
        <begin position="32"/>
        <end position="60"/>
    </location>
</feature>
<organism evidence="2">
    <name type="scientific">Pseudenhygromyxa salsuginis</name>
    <dbReference type="NCBI Taxonomy" id="442868"/>
    <lineage>
        <taxon>Bacteria</taxon>
        <taxon>Pseudomonadati</taxon>
        <taxon>Myxococcota</taxon>
        <taxon>Polyangia</taxon>
        <taxon>Nannocystales</taxon>
        <taxon>Nannocystaceae</taxon>
        <taxon>Pseudenhygromyxa</taxon>
    </lineage>
</organism>
<proteinExistence type="predicted"/>
<name>A0A3Q8I1W0_9BACT</name>